<name>J9C5F9_9ZZZZ</name>
<protein>
    <submittedName>
        <fullName evidence="1">Uncharacterized protein</fullName>
    </submittedName>
</protein>
<evidence type="ECO:0000313" key="1">
    <source>
        <dbReference type="EMBL" id="EJW95055.1"/>
    </source>
</evidence>
<dbReference type="AlphaFoldDB" id="J9C5F9"/>
<accession>J9C5F9</accession>
<comment type="caution">
    <text evidence="1">The sequence shown here is derived from an EMBL/GenBank/DDBJ whole genome shotgun (WGS) entry which is preliminary data.</text>
</comment>
<proteinExistence type="predicted"/>
<dbReference type="EMBL" id="AMCI01006028">
    <property type="protein sequence ID" value="EJW95055.1"/>
    <property type="molecule type" value="Genomic_DNA"/>
</dbReference>
<sequence length="67" mass="7595">MYFLCLRCGKYRSTGYQQWGRSRGGTACPPAGIALPNVFLSRVAVLNALNFCTESRNFYTEIIINQR</sequence>
<gene>
    <name evidence="1" type="ORF">EVA_16834</name>
</gene>
<organism evidence="1">
    <name type="scientific">gut metagenome</name>
    <dbReference type="NCBI Taxonomy" id="749906"/>
    <lineage>
        <taxon>unclassified sequences</taxon>
        <taxon>metagenomes</taxon>
        <taxon>organismal metagenomes</taxon>
    </lineage>
</organism>
<reference evidence="1" key="1">
    <citation type="journal article" date="2012" name="PLoS ONE">
        <title>Gene sets for utilization of primary and secondary nutrition supplies in the distal gut of endangered iberian lynx.</title>
        <authorList>
            <person name="Alcaide M."/>
            <person name="Messina E."/>
            <person name="Richter M."/>
            <person name="Bargiela R."/>
            <person name="Peplies J."/>
            <person name="Huws S.A."/>
            <person name="Newbold C.J."/>
            <person name="Golyshin P.N."/>
            <person name="Simon M.A."/>
            <person name="Lopez G."/>
            <person name="Yakimov M.M."/>
            <person name="Ferrer M."/>
        </authorList>
    </citation>
    <scope>NUCLEOTIDE SEQUENCE</scope>
</reference>